<dbReference type="HOGENOM" id="CLU_422259_0_0_1"/>
<evidence type="ECO:0000313" key="3">
    <source>
        <dbReference type="Proteomes" id="UP000008068"/>
    </source>
</evidence>
<dbReference type="PROSITE" id="PS50994">
    <property type="entry name" value="INTEGRASE"/>
    <property type="match status" value="1"/>
</dbReference>
<dbReference type="eggNOG" id="KOG0017">
    <property type="taxonomic scope" value="Eukaryota"/>
</dbReference>
<dbReference type="InParanoid" id="G0MCE2"/>
<dbReference type="Pfam" id="PF17921">
    <property type="entry name" value="Integrase_H2C2"/>
    <property type="match status" value="1"/>
</dbReference>
<reference evidence="3" key="1">
    <citation type="submission" date="2011-07" db="EMBL/GenBank/DDBJ databases">
        <authorList>
            <consortium name="Caenorhabditis brenneri Sequencing and Analysis Consortium"/>
            <person name="Wilson R.K."/>
        </authorList>
    </citation>
    <scope>NUCLEOTIDE SEQUENCE [LARGE SCALE GENOMIC DNA]</scope>
    <source>
        <strain evidence="3">PB2801</strain>
    </source>
</reference>
<dbReference type="OMA" id="VAICEED"/>
<dbReference type="Gene3D" id="3.30.420.10">
    <property type="entry name" value="Ribonuclease H-like superfamily/Ribonuclease H"/>
    <property type="match status" value="1"/>
</dbReference>
<dbReference type="Pfam" id="PF18701">
    <property type="entry name" value="DUF5641"/>
    <property type="match status" value="1"/>
</dbReference>
<evidence type="ECO:0000313" key="2">
    <source>
        <dbReference type="EMBL" id="EGT45669.1"/>
    </source>
</evidence>
<dbReference type="InterPro" id="IPR036397">
    <property type="entry name" value="RNaseH_sf"/>
</dbReference>
<protein>
    <recommendedName>
        <fullName evidence="1">Integrase catalytic domain-containing protein</fullName>
    </recommendedName>
</protein>
<dbReference type="InterPro" id="IPR001584">
    <property type="entry name" value="Integrase_cat-core"/>
</dbReference>
<dbReference type="STRING" id="135651.G0MCE2"/>
<dbReference type="Proteomes" id="UP000008068">
    <property type="component" value="Unassembled WGS sequence"/>
</dbReference>
<proteinExistence type="predicted"/>
<sequence length="649" mass="75838">MSRQIRTQLITSLVAVNREKTYTNWFHGPRWLSDNNDPDHPMKKENNSLIVPSVPISDDNKDNHKSPSDQIVYQHNRITRKPKTPILKTKSELARQIVQKVHIESHHAGPKTTLGLILEKYSGTKWRVAVKKELSRCPVCRKENNHPFSEASPGDVPERRTTESRPFQHVGVDFAGPFKTYLRNSSEVEKSYIAFFTCTTTRLVHGETVRNLSTDEFLLSLSRFMSRRGYPDSITSDNATTFKLTAEILDKCSEKEDNYLAELAFDKLDKQKLDFLEKEMAKKKVKWYFNTALAPWQGGFYERLIGVLKKALKHSLGDSLLRIKDFETIVAECESLVNRRPLTYIDEDGEDYKVLRPIDIITPGLYFAIFDENGLRDEYYEYTSNFREVRNYIKRFWDVFCRDYLTQLNTFKSIPQPNRAHAQNQVKPFLGEVVLLVDEKTPRKNWKMGIITELMKGRDGEIRSLRIRTTEKRKKRDGTLPYKPFKTIEITRPLRLVIPLELRPKSREENEHENDETEQIVVPSVKIHVQRTLKHKQTEKKMFRPIIETQQNDFRRTLGRRPRFNLWNIMMMCFISMLVLMTAPTSAQTPKDDLKGIYTSLKPWHEGAQGMTFPRTTPPYPIQTTKTTTTVIPTTKRKRVLRLKPQQQQ</sequence>
<dbReference type="GO" id="GO:0015074">
    <property type="term" value="P:DNA integration"/>
    <property type="evidence" value="ECO:0007669"/>
    <property type="project" value="InterPro"/>
</dbReference>
<dbReference type="InterPro" id="IPR041588">
    <property type="entry name" value="Integrase_H2C2"/>
</dbReference>
<dbReference type="AlphaFoldDB" id="G0MCE2"/>
<gene>
    <name evidence="2" type="ORF">CAEBREN_03515</name>
</gene>
<dbReference type="InterPro" id="IPR040676">
    <property type="entry name" value="DUF5641"/>
</dbReference>
<keyword evidence="3" id="KW-1185">Reference proteome</keyword>
<name>G0MCE2_CAEBE</name>
<dbReference type="EMBL" id="GL379789">
    <property type="protein sequence ID" value="EGT45669.1"/>
    <property type="molecule type" value="Genomic_DNA"/>
</dbReference>
<dbReference type="GO" id="GO:0003676">
    <property type="term" value="F:nucleic acid binding"/>
    <property type="evidence" value="ECO:0007669"/>
    <property type="project" value="InterPro"/>
</dbReference>
<dbReference type="OrthoDB" id="8019190at2759"/>
<feature type="domain" description="Integrase catalytic" evidence="1">
    <location>
        <begin position="162"/>
        <end position="365"/>
    </location>
</feature>
<evidence type="ECO:0000259" key="1">
    <source>
        <dbReference type="PROSITE" id="PS50994"/>
    </source>
</evidence>
<organism evidence="3">
    <name type="scientific">Caenorhabditis brenneri</name>
    <name type="common">Nematode worm</name>
    <dbReference type="NCBI Taxonomy" id="135651"/>
    <lineage>
        <taxon>Eukaryota</taxon>
        <taxon>Metazoa</taxon>
        <taxon>Ecdysozoa</taxon>
        <taxon>Nematoda</taxon>
        <taxon>Chromadorea</taxon>
        <taxon>Rhabditida</taxon>
        <taxon>Rhabditina</taxon>
        <taxon>Rhabditomorpha</taxon>
        <taxon>Rhabditoidea</taxon>
        <taxon>Rhabditidae</taxon>
        <taxon>Peloderinae</taxon>
        <taxon>Caenorhabditis</taxon>
    </lineage>
</organism>
<dbReference type="SUPFAM" id="SSF53098">
    <property type="entry name" value="Ribonuclease H-like"/>
    <property type="match status" value="1"/>
</dbReference>
<accession>G0MCE2</accession>
<dbReference type="PANTHER" id="PTHR47331">
    <property type="entry name" value="PHD-TYPE DOMAIN-CONTAINING PROTEIN"/>
    <property type="match status" value="1"/>
</dbReference>
<dbReference type="InterPro" id="IPR012337">
    <property type="entry name" value="RNaseH-like_sf"/>
</dbReference>